<dbReference type="SUPFAM" id="SSF49879">
    <property type="entry name" value="SMAD/FHA domain"/>
    <property type="match status" value="1"/>
</dbReference>
<keyword evidence="2" id="KW-0472">Membrane</keyword>
<feature type="compositionally biased region" description="Basic and acidic residues" evidence="1">
    <location>
        <begin position="216"/>
        <end position="234"/>
    </location>
</feature>
<evidence type="ECO:0000313" key="4">
    <source>
        <dbReference type="EMBL" id="MBD2867769.1"/>
    </source>
</evidence>
<feature type="compositionally biased region" description="Polar residues" evidence="1">
    <location>
        <begin position="192"/>
        <end position="201"/>
    </location>
</feature>
<evidence type="ECO:0000313" key="5">
    <source>
        <dbReference type="Proteomes" id="UP000632125"/>
    </source>
</evidence>
<dbReference type="SMART" id="SM00240">
    <property type="entry name" value="FHA"/>
    <property type="match status" value="1"/>
</dbReference>
<dbReference type="Proteomes" id="UP000632125">
    <property type="component" value="Unassembled WGS sequence"/>
</dbReference>
<dbReference type="Pfam" id="PF19909">
    <property type="entry name" value="DUF6382"/>
    <property type="match status" value="1"/>
</dbReference>
<dbReference type="InterPro" id="IPR000253">
    <property type="entry name" value="FHA_dom"/>
</dbReference>
<dbReference type="PROSITE" id="PS50006">
    <property type="entry name" value="FHA_DOMAIN"/>
    <property type="match status" value="1"/>
</dbReference>
<dbReference type="Pfam" id="PF00498">
    <property type="entry name" value="FHA"/>
    <property type="match status" value="1"/>
</dbReference>
<feature type="region of interest" description="Disordered" evidence="1">
    <location>
        <begin position="379"/>
        <end position="404"/>
    </location>
</feature>
<proteinExistence type="predicted"/>
<feature type="domain" description="FHA" evidence="3">
    <location>
        <begin position="457"/>
        <end position="507"/>
    </location>
</feature>
<feature type="transmembrane region" description="Helical" evidence="2">
    <location>
        <begin position="300"/>
        <end position="321"/>
    </location>
</feature>
<evidence type="ECO:0000259" key="3">
    <source>
        <dbReference type="PROSITE" id="PS50006"/>
    </source>
</evidence>
<accession>A0A927H5P4</accession>
<feature type="region of interest" description="Disordered" evidence="1">
    <location>
        <begin position="249"/>
        <end position="291"/>
    </location>
</feature>
<dbReference type="EMBL" id="JACXIY010000005">
    <property type="protein sequence ID" value="MBD2867769.1"/>
    <property type="molecule type" value="Genomic_DNA"/>
</dbReference>
<dbReference type="InterPro" id="IPR008984">
    <property type="entry name" value="SMAD_FHA_dom_sf"/>
</dbReference>
<keyword evidence="5" id="KW-1185">Reference proteome</keyword>
<feature type="compositionally biased region" description="Basic and acidic residues" evidence="1">
    <location>
        <begin position="258"/>
        <end position="267"/>
    </location>
</feature>
<dbReference type="AlphaFoldDB" id="A0A927H5P4"/>
<evidence type="ECO:0000256" key="2">
    <source>
        <dbReference type="SAM" id="Phobius"/>
    </source>
</evidence>
<reference evidence="4" key="1">
    <citation type="submission" date="2020-09" db="EMBL/GenBank/DDBJ databases">
        <title>A novel bacterium of genus Paenibacillus, isolated from South China Sea.</title>
        <authorList>
            <person name="Huang H."/>
            <person name="Mo K."/>
            <person name="Hu Y."/>
        </authorList>
    </citation>
    <scope>NUCLEOTIDE SEQUENCE</scope>
    <source>
        <strain evidence="4">IB182493</strain>
    </source>
</reference>
<keyword evidence="2" id="KW-0812">Transmembrane</keyword>
<organism evidence="4 5">
    <name type="scientific">Paenibacillus arenilitoris</name>
    <dbReference type="NCBI Taxonomy" id="2772299"/>
    <lineage>
        <taxon>Bacteria</taxon>
        <taxon>Bacillati</taxon>
        <taxon>Bacillota</taxon>
        <taxon>Bacilli</taxon>
        <taxon>Bacillales</taxon>
        <taxon>Paenibacillaceae</taxon>
        <taxon>Paenibacillus</taxon>
    </lineage>
</organism>
<evidence type="ECO:0000256" key="1">
    <source>
        <dbReference type="SAM" id="MobiDB-lite"/>
    </source>
</evidence>
<keyword evidence="2" id="KW-1133">Transmembrane helix</keyword>
<protein>
    <submittedName>
        <fullName evidence="4">FHA domain-containing protein</fullName>
    </submittedName>
</protein>
<comment type="caution">
    <text evidence="4">The sequence shown here is derived from an EMBL/GenBank/DDBJ whole genome shotgun (WGS) entry which is preliminary data.</text>
</comment>
<name>A0A927H5P4_9BACL</name>
<dbReference type="Gene3D" id="2.60.200.20">
    <property type="match status" value="1"/>
</dbReference>
<sequence>MQSYRIDFAMNRGHEMTLDREHGIERSELDDIELRMLQSGRIPFLLPVDWHELNGEVTFRYALSGVKMLLHRLQQQPLSMEQYYELILGVTDALGECRHYMLRPEGCLLDEQFIFIGERLHDIRLAYVPMKEGGSPAAAGDLMSLVVRFTSYVERIDGEGLKRVLQSLNGKKWPLEQLRATLLDLINGARSQGVQASQVRTQPERPKPDAIGQSSARREASRAEMPRNEMRLSENRQQETLQAVMPQPAELQPAEPQPQRRIDEAHPWNRSGNHRKSEYEPLPYIDDEDEQSGSDAKKKWLYSAGAAVAIGCVWRFVYMASPARQSLLISAGLTLLLLALLLFVWRRGSLMPASSLDAEFETKPAGDESGPLIKLARWQAEQEDSDSAAPQTPQEEFAAARSNPYPDIPPLPAVPLAEPTALLRRETGQEHADGAVTWLCRSWEEQETRIELMEPCLKIGRSGDQLGYEDHANGISRMHLEIESADGAYYAKDLGSRNGSLLNGKTMVPYKAYRFEPGDVIHLADMKGPAYELRKG</sequence>
<dbReference type="CDD" id="cd00060">
    <property type="entry name" value="FHA"/>
    <property type="match status" value="1"/>
</dbReference>
<feature type="transmembrane region" description="Helical" evidence="2">
    <location>
        <begin position="327"/>
        <end position="345"/>
    </location>
</feature>
<dbReference type="InterPro" id="IPR045962">
    <property type="entry name" value="DUF6382"/>
</dbReference>
<feature type="region of interest" description="Disordered" evidence="1">
    <location>
        <begin position="192"/>
        <end position="234"/>
    </location>
</feature>
<dbReference type="RefSeq" id="WP_190858583.1">
    <property type="nucleotide sequence ID" value="NZ_JACXIY010000005.1"/>
</dbReference>
<gene>
    <name evidence="4" type="ORF">IDH41_04200</name>
</gene>